<evidence type="ECO:0000313" key="4">
    <source>
        <dbReference type="Proteomes" id="UP000236173"/>
    </source>
</evidence>
<dbReference type="AlphaFoldDB" id="A0A2H5XF47"/>
<dbReference type="InterPro" id="IPR045584">
    <property type="entry name" value="Pilin-like"/>
</dbReference>
<dbReference type="Pfam" id="PF07963">
    <property type="entry name" value="N_methyl"/>
    <property type="match status" value="1"/>
</dbReference>
<dbReference type="Gene3D" id="3.30.700.10">
    <property type="entry name" value="Glycoprotein, Type 4 Pilin"/>
    <property type="match status" value="1"/>
</dbReference>
<dbReference type="NCBIfam" id="TIGR02532">
    <property type="entry name" value="IV_pilin_GFxxxE"/>
    <property type="match status" value="1"/>
</dbReference>
<dbReference type="InterPro" id="IPR027558">
    <property type="entry name" value="Pre_pil_HX9DG_C"/>
</dbReference>
<dbReference type="InterPro" id="IPR012902">
    <property type="entry name" value="N_methyl_site"/>
</dbReference>
<comment type="caution">
    <text evidence="3">The sequence shown here is derived from an EMBL/GenBank/DDBJ whole genome shotgun (WGS) entry which is preliminary data.</text>
</comment>
<keyword evidence="1" id="KW-1133">Transmembrane helix</keyword>
<name>A0A2H5XF47_9BACT</name>
<keyword evidence="1" id="KW-0812">Transmembrane</keyword>
<sequence length="263" mass="28547">MSLRVWSLRPAKGMSVGFTLIELLVVIAIIAILAAILFPVFSRAREKARQASCLSNLRQIGLGAAQYSQDYDERCVPHRIGGAGSPAFNWIAIMQPYIKNDQLFRCPSNQNIIAYTYEFHFGASGGLPLAAIPLPAQSPSFADANGDPDPRQALVFIPNSGTGGTATHLGRRLARPDNPPLGSYTDRPEGRVRAFIHTDGANYTFADGHAKWLKGTGVRYNNCVQPQPVDPMELQINLPMQGLDWDVDGVVGPDPNPASCGYE</sequence>
<dbReference type="EMBL" id="BEHT01000038">
    <property type="protein sequence ID" value="GBC99800.1"/>
    <property type="molecule type" value="Genomic_DNA"/>
</dbReference>
<feature type="transmembrane region" description="Helical" evidence="1">
    <location>
        <begin position="20"/>
        <end position="41"/>
    </location>
</feature>
<proteinExistence type="predicted"/>
<dbReference type="InterPro" id="IPR011453">
    <property type="entry name" value="DUF1559"/>
</dbReference>
<evidence type="ECO:0000259" key="2">
    <source>
        <dbReference type="Pfam" id="PF07596"/>
    </source>
</evidence>
<dbReference type="Pfam" id="PF07596">
    <property type="entry name" value="SBP_bac_10"/>
    <property type="match status" value="1"/>
</dbReference>
<accession>A0A2H5XF47</accession>
<gene>
    <name evidence="3" type="ORF">HRbin17_02331</name>
</gene>
<dbReference type="SUPFAM" id="SSF54523">
    <property type="entry name" value="Pili subunits"/>
    <property type="match status" value="1"/>
</dbReference>
<evidence type="ECO:0000256" key="1">
    <source>
        <dbReference type="SAM" id="Phobius"/>
    </source>
</evidence>
<evidence type="ECO:0000313" key="3">
    <source>
        <dbReference type="EMBL" id="GBC99800.1"/>
    </source>
</evidence>
<dbReference type="Proteomes" id="UP000236173">
    <property type="component" value="Unassembled WGS sequence"/>
</dbReference>
<organism evidence="3 4">
    <name type="scientific">Candidatus Fervidibacter japonicus</name>
    <dbReference type="NCBI Taxonomy" id="2035412"/>
    <lineage>
        <taxon>Bacteria</taxon>
        <taxon>Candidatus Fervidibacterota</taxon>
        <taxon>Candidatus Fervidibacter</taxon>
    </lineage>
</organism>
<keyword evidence="1" id="KW-0472">Membrane</keyword>
<reference evidence="4" key="1">
    <citation type="submission" date="2017-09" db="EMBL/GenBank/DDBJ databases">
        <title>Metaegenomics of thermophilic ammonia-oxidizing enrichment culture.</title>
        <authorList>
            <person name="Kato S."/>
            <person name="Suzuki K."/>
        </authorList>
    </citation>
    <scope>NUCLEOTIDE SEQUENCE [LARGE SCALE GENOMIC DNA]</scope>
</reference>
<feature type="domain" description="DUF1559" evidence="2">
    <location>
        <begin position="43"/>
        <end position="103"/>
    </location>
</feature>
<dbReference type="PANTHER" id="PTHR30093">
    <property type="entry name" value="GENERAL SECRETION PATHWAY PROTEIN G"/>
    <property type="match status" value="1"/>
</dbReference>
<protein>
    <recommendedName>
        <fullName evidence="2">DUF1559 domain-containing protein</fullName>
    </recommendedName>
</protein>
<dbReference type="NCBIfam" id="TIGR04294">
    <property type="entry name" value="pre_pil_HX9DG"/>
    <property type="match status" value="1"/>
</dbReference>